<dbReference type="CDD" id="cd05120">
    <property type="entry name" value="APH_ChoK_like"/>
    <property type="match status" value="1"/>
</dbReference>
<protein>
    <submittedName>
        <fullName evidence="2">Aminoglycoside phosphotransferase</fullName>
    </submittedName>
</protein>
<keyword evidence="3" id="KW-1185">Reference proteome</keyword>
<organism evidence="2 3">
    <name type="scientific">Apiospora arundinis</name>
    <dbReference type="NCBI Taxonomy" id="335852"/>
    <lineage>
        <taxon>Eukaryota</taxon>
        <taxon>Fungi</taxon>
        <taxon>Dikarya</taxon>
        <taxon>Ascomycota</taxon>
        <taxon>Pezizomycotina</taxon>
        <taxon>Sordariomycetes</taxon>
        <taxon>Xylariomycetidae</taxon>
        <taxon>Amphisphaeriales</taxon>
        <taxon>Apiosporaceae</taxon>
        <taxon>Apiospora</taxon>
    </lineage>
</organism>
<evidence type="ECO:0000313" key="3">
    <source>
        <dbReference type="Proteomes" id="UP001390339"/>
    </source>
</evidence>
<dbReference type="PANTHER" id="PTHR21310">
    <property type="entry name" value="AMINOGLYCOSIDE PHOSPHOTRANSFERASE-RELATED-RELATED"/>
    <property type="match status" value="1"/>
</dbReference>
<evidence type="ECO:0000259" key="1">
    <source>
        <dbReference type="Pfam" id="PF01636"/>
    </source>
</evidence>
<dbReference type="Proteomes" id="UP001390339">
    <property type="component" value="Unassembled WGS sequence"/>
</dbReference>
<dbReference type="InterPro" id="IPR002575">
    <property type="entry name" value="Aminoglycoside_PTrfase"/>
</dbReference>
<accession>A0ABR2IJ16</accession>
<proteinExistence type="predicted"/>
<name>A0ABR2IJ16_9PEZI</name>
<evidence type="ECO:0000313" key="2">
    <source>
        <dbReference type="EMBL" id="KAK8863165.1"/>
    </source>
</evidence>
<dbReference type="InterPro" id="IPR011009">
    <property type="entry name" value="Kinase-like_dom_sf"/>
</dbReference>
<feature type="domain" description="Aminoglycoside phosphotransferase" evidence="1">
    <location>
        <begin position="149"/>
        <end position="225"/>
    </location>
</feature>
<sequence length="249" mass="28964">MATDASLPRQYPITIKTWERCIIIEEDRVIKRELRKEEFGRKLGGEIMYPFWARERLINEAASLQFVASQTNIPVPTCRFYDDQDGIAHLETERIRNGVLLDDLAEQSKPAAIQVVDKEIEDVIIPQLRSLRRSFIGSVDSNLPVFPPQRVYERDRRPWPQISSKGDTFVFCHNDLGPPNIFINPETFKIVGIIDWEFSGFFPPYFELPLWRVVDRQDRQDMYATAEERELGFFGLKLGDLQDCLTLPN</sequence>
<gene>
    <name evidence="2" type="ORF">PGQ11_009400</name>
</gene>
<dbReference type="SUPFAM" id="SSF56112">
    <property type="entry name" value="Protein kinase-like (PK-like)"/>
    <property type="match status" value="1"/>
</dbReference>
<dbReference type="PANTHER" id="PTHR21310:SF15">
    <property type="entry name" value="AMINOGLYCOSIDE PHOSPHOTRANSFERASE DOMAIN-CONTAINING PROTEIN"/>
    <property type="match status" value="1"/>
</dbReference>
<reference evidence="2 3" key="1">
    <citation type="journal article" date="2024" name="IMA Fungus">
        <title>Apiospora arundinis, a panoply of carbohydrate-active enzymes and secondary metabolites.</title>
        <authorList>
            <person name="Sorensen T."/>
            <person name="Petersen C."/>
            <person name="Muurmann A.T."/>
            <person name="Christiansen J.V."/>
            <person name="Brundto M.L."/>
            <person name="Overgaard C.K."/>
            <person name="Boysen A.T."/>
            <person name="Wollenberg R.D."/>
            <person name="Larsen T.O."/>
            <person name="Sorensen J.L."/>
            <person name="Nielsen K.L."/>
            <person name="Sondergaard T.E."/>
        </authorList>
    </citation>
    <scope>NUCLEOTIDE SEQUENCE [LARGE SCALE GENOMIC DNA]</scope>
    <source>
        <strain evidence="2 3">AAU 773</strain>
    </source>
</reference>
<dbReference type="Gene3D" id="3.90.1200.10">
    <property type="match status" value="1"/>
</dbReference>
<dbReference type="Pfam" id="PF01636">
    <property type="entry name" value="APH"/>
    <property type="match status" value="1"/>
</dbReference>
<comment type="caution">
    <text evidence="2">The sequence shown here is derived from an EMBL/GenBank/DDBJ whole genome shotgun (WGS) entry which is preliminary data.</text>
</comment>
<dbReference type="EMBL" id="JAPCWZ010000005">
    <property type="protein sequence ID" value="KAK8863165.1"/>
    <property type="molecule type" value="Genomic_DNA"/>
</dbReference>
<dbReference type="InterPro" id="IPR051678">
    <property type="entry name" value="AGP_Transferase"/>
</dbReference>